<feature type="compositionally biased region" description="Basic and acidic residues" evidence="4">
    <location>
        <begin position="299"/>
        <end position="309"/>
    </location>
</feature>
<dbReference type="KEGG" id="ovi:T265_00046"/>
<feature type="region of interest" description="Disordered" evidence="4">
    <location>
        <begin position="1113"/>
        <end position="1133"/>
    </location>
</feature>
<feature type="region of interest" description="Disordered" evidence="4">
    <location>
        <begin position="276"/>
        <end position="335"/>
    </location>
</feature>
<keyword evidence="1" id="KW-1017">Isopeptide bond</keyword>
<dbReference type="RefSeq" id="XP_009161967.1">
    <property type="nucleotide sequence ID" value="XM_009163703.1"/>
</dbReference>
<proteinExistence type="predicted"/>
<keyword evidence="3" id="KW-0832">Ubl conjugation</keyword>
<dbReference type="InterPro" id="IPR021893">
    <property type="entry name" value="ZMYM2-like_C"/>
</dbReference>
<dbReference type="GeneID" id="20314234"/>
<dbReference type="InterPro" id="IPR042838">
    <property type="entry name" value="KIAA1958"/>
</dbReference>
<dbReference type="EMBL" id="KL596619">
    <property type="protein sequence ID" value="KER34179.1"/>
    <property type="molecule type" value="Genomic_DNA"/>
</dbReference>
<dbReference type="OrthoDB" id="10038493at2759"/>
<feature type="compositionally biased region" description="Polar residues" evidence="4">
    <location>
        <begin position="1226"/>
        <end position="1265"/>
    </location>
</feature>
<feature type="region of interest" description="Disordered" evidence="4">
    <location>
        <begin position="624"/>
        <end position="659"/>
    </location>
</feature>
<protein>
    <recommendedName>
        <fullName evidence="5">C2H2-type domain-containing protein</fullName>
    </recommendedName>
</protein>
<feature type="compositionally biased region" description="Polar residues" evidence="4">
    <location>
        <begin position="1283"/>
        <end position="1304"/>
    </location>
</feature>
<gene>
    <name evidence="6" type="ORF">T265_00046</name>
</gene>
<evidence type="ECO:0000256" key="4">
    <source>
        <dbReference type="SAM" id="MobiDB-lite"/>
    </source>
</evidence>
<dbReference type="Pfam" id="PF12012">
    <property type="entry name" value="DUF3504"/>
    <property type="match status" value="1"/>
</dbReference>
<dbReference type="PANTHER" id="PTHR46963:SF2">
    <property type="match status" value="1"/>
</dbReference>
<feature type="domain" description="C2H2-type" evidence="5">
    <location>
        <begin position="343"/>
        <end position="364"/>
    </location>
</feature>
<accession>A0A075AJY2</accession>
<dbReference type="InterPro" id="IPR013087">
    <property type="entry name" value="Znf_C2H2_type"/>
</dbReference>
<evidence type="ECO:0000256" key="2">
    <source>
        <dbReference type="ARBA" id="ARBA00022553"/>
    </source>
</evidence>
<evidence type="ECO:0000313" key="7">
    <source>
        <dbReference type="Proteomes" id="UP000054324"/>
    </source>
</evidence>
<feature type="compositionally biased region" description="Low complexity" evidence="4">
    <location>
        <begin position="1306"/>
        <end position="1335"/>
    </location>
</feature>
<dbReference type="SMART" id="SM00355">
    <property type="entry name" value="ZnF_C2H2"/>
    <property type="match status" value="3"/>
</dbReference>
<evidence type="ECO:0000256" key="3">
    <source>
        <dbReference type="ARBA" id="ARBA00022843"/>
    </source>
</evidence>
<evidence type="ECO:0000256" key="1">
    <source>
        <dbReference type="ARBA" id="ARBA00022499"/>
    </source>
</evidence>
<dbReference type="STRING" id="6198.A0A075AJY2"/>
<dbReference type="PANTHER" id="PTHR46963">
    <property type="entry name" value="SIMILAR TO RIKEN CDNA E130308A19"/>
    <property type="match status" value="1"/>
</dbReference>
<evidence type="ECO:0000313" key="6">
    <source>
        <dbReference type="EMBL" id="KER34179.1"/>
    </source>
</evidence>
<dbReference type="Proteomes" id="UP000054324">
    <property type="component" value="Unassembled WGS sequence"/>
</dbReference>
<feature type="compositionally biased region" description="Polar residues" evidence="4">
    <location>
        <begin position="1342"/>
        <end position="1356"/>
    </location>
</feature>
<sequence>MESPSNSAGQIMITKDNLTSPYQRNLSTSSSSSILVHVLRCCECGFETIVRDRFDTHNPCANTIDSFRLYTCSRCGACSTSQTLMNEHGDLCHPEQTCLIEETIEPFRSNHRQSSCASNHRERQLKTIKPKASISPVREKLCTTQTSGPQNEASGNDTYMNSFKDFISRFNALGKQMSKDFLFNADASATLSSLGNDSLCPICNQSIGQGNREELIKHLAFVHLLPIPSILNYITATATGMQIGQEKASLSRLPVLETPTPLECAERLNVTREWYNSQTNTSQSPPLIPEMGNSSQSRPTERILKKDQTTEGQNNRTDKASLRPPDEVPSKDTRCSMGPNLSCPQCCAGFSSMHQLQLHFLQEHAQTLESIFHLGNAFSAGRFPFSLPGPVLPPFYPQPYITPKQDDFGPSHQGPTPLQNPCLLQPPIQHTTRSDLVRPDLTGLTALNPFGSPPSQMMNLQLTAAAHALGFPFSSVLIPDGANNCVQDEKRPARRGDDKLLDCNQSRVINGGPIHTEPKRARMQTGVESTNPFTQDCPPTGATSSDISLPPWLYNMSSAVKSRAAHFSGPTTTSTSATVHAGSKPTDYSQYTAARTDQLFPLPPVPHFPFSDTIDSFPTVNASMQQQMSNSSGSGGKLDQPMSNGSSQDGASTHLAQSGGRIHSISSLALSGLSQSLKSDSLGGDSTNDNEAVSTVRLRPSTKGTIGMLSKAIIESVPTRGEGQTNTMNGIVHNTLRKTRSDMKVIHRYLVQVKHDTRDIHQIPYYELDQYIQDFVLTAKKKDGHEYEPESLKAFVHSLERHLKLITNRFLLQHHGYPHSVLKGTAFTGTRTVLNQRLNELRALSRSSGGSTIGSYPSTVGVGGVSVAGKRPLDATVEILAGTQPSLAKRISSGKSFTPVGLIQAGLLGKDNPQAILNSLWLINRTQFNIGGTQRHRNLVWGQFQLITDDAGAKAIKFTPLFESAEVRYCRGYGGSKGADVTCRSSSSAQTLSCTGAAKRQPLPFNCVELFELYANLRPPEARGVSEPFYLCPDPGWEQNRTWFKTNAAGSQLLSRIPRLLGLKPTREPIQPILLSMMSSEQSHNDPYDLNREGVFETRDKLHPISIVRSSPSLQDKLSLERQQHPSSLSGNFPPLCPPNLSPNIFHLFPFMFPPTSDTPSIPTIGSTQHPYFLPPNIYSALSNLTPQSDFDYPFHNKSSKSDTSLEQQEADDLSRSGLSSLRNMGKSTESPEQQPNSSRSQPEADIATSSSDCTPSPTNAENLSLSNASPVLLCPALGRAHSPQQESAHQMTKMQKTSSTLCTVESYSSPNSNESHTSSRPHSAASPSNRSASSCPAGHQAVTSDYVRSTSSSPHSVGHNMPTDTSSNWPQDVLNLARCKQEGSSCA</sequence>
<dbReference type="CTD" id="20314234"/>
<keyword evidence="2" id="KW-0597">Phosphoprotein</keyword>
<feature type="region of interest" description="Disordered" evidence="4">
    <location>
        <begin position="1281"/>
        <end position="1371"/>
    </location>
</feature>
<organism evidence="6 7">
    <name type="scientific">Opisthorchis viverrini</name>
    <name type="common">Southeast Asian liver fluke</name>
    <dbReference type="NCBI Taxonomy" id="6198"/>
    <lineage>
        <taxon>Eukaryota</taxon>
        <taxon>Metazoa</taxon>
        <taxon>Spiralia</taxon>
        <taxon>Lophotrochozoa</taxon>
        <taxon>Platyhelminthes</taxon>
        <taxon>Trematoda</taxon>
        <taxon>Digenea</taxon>
        <taxon>Opisthorchiida</taxon>
        <taxon>Opisthorchiata</taxon>
        <taxon>Opisthorchiidae</taxon>
        <taxon>Opisthorchis</taxon>
    </lineage>
</organism>
<feature type="compositionally biased region" description="Basic and acidic residues" evidence="4">
    <location>
        <begin position="316"/>
        <end position="334"/>
    </location>
</feature>
<feature type="region of interest" description="Disordered" evidence="4">
    <location>
        <begin position="1193"/>
        <end position="1265"/>
    </location>
</feature>
<name>A0A075AJY2_OPIVI</name>
<keyword evidence="7" id="KW-1185">Reference proteome</keyword>
<evidence type="ECO:0000259" key="5">
    <source>
        <dbReference type="PROSITE" id="PS00028"/>
    </source>
</evidence>
<feature type="compositionally biased region" description="Polar residues" evidence="4">
    <location>
        <begin position="641"/>
        <end position="656"/>
    </location>
</feature>
<dbReference type="PROSITE" id="PS00028">
    <property type="entry name" value="ZINC_FINGER_C2H2_1"/>
    <property type="match status" value="1"/>
</dbReference>
<reference evidence="6 7" key="1">
    <citation type="submission" date="2013-11" db="EMBL/GenBank/DDBJ databases">
        <title>Opisthorchis viverrini - life in the bile duct.</title>
        <authorList>
            <person name="Young N.D."/>
            <person name="Nagarajan N."/>
            <person name="Lin S.J."/>
            <person name="Korhonen P.K."/>
            <person name="Jex A.R."/>
            <person name="Hall R.S."/>
            <person name="Safavi-Hemami H."/>
            <person name="Kaewkong W."/>
            <person name="Bertrand D."/>
            <person name="Gao S."/>
            <person name="Seet Q."/>
            <person name="Wongkham S."/>
            <person name="Teh B.T."/>
            <person name="Wongkham C."/>
            <person name="Intapan P.M."/>
            <person name="Maleewong W."/>
            <person name="Yang X."/>
            <person name="Hu M."/>
            <person name="Wang Z."/>
            <person name="Hofmann A."/>
            <person name="Sternberg P.W."/>
            <person name="Tan P."/>
            <person name="Wang J."/>
            <person name="Gasser R.B."/>
        </authorList>
    </citation>
    <scope>NUCLEOTIDE SEQUENCE [LARGE SCALE GENOMIC DNA]</scope>
</reference>
<feature type="compositionally biased region" description="Polar residues" evidence="4">
    <location>
        <begin position="276"/>
        <end position="285"/>
    </location>
</feature>